<protein>
    <submittedName>
        <fullName evidence="2">Uncharacterized protein</fullName>
    </submittedName>
</protein>
<sequence>MSQTDKDNSGTAPIGVQEKIKKGKETKKPNQQKAQLPLRNQTSAAMLNLQTKTASVVLQPKVTSKKALRSPSGIEEMSARKRTAPLEMEERIGELKYKGKDNGIGVKTKRFIEIQEQIEKDDFINTRFYLRFKDQNSYQRFEVKNMIIPFRLTIKEKEAYQKNVEERIWRRNSNANITEPSKMLESHISDKEIQWNIENDS</sequence>
<dbReference type="Proteomes" id="UP000324800">
    <property type="component" value="Unassembled WGS sequence"/>
</dbReference>
<reference evidence="2 3" key="1">
    <citation type="submission" date="2019-03" db="EMBL/GenBank/DDBJ databases">
        <title>Single cell metagenomics reveals metabolic interactions within the superorganism composed of flagellate Streblomastix strix and complex community of Bacteroidetes bacteria on its surface.</title>
        <authorList>
            <person name="Treitli S.C."/>
            <person name="Kolisko M."/>
            <person name="Husnik F."/>
            <person name="Keeling P."/>
            <person name="Hampl V."/>
        </authorList>
    </citation>
    <scope>NUCLEOTIDE SEQUENCE [LARGE SCALE GENOMIC DNA]</scope>
    <source>
        <strain evidence="2">ST1C</strain>
    </source>
</reference>
<accession>A0A5J4U951</accession>
<gene>
    <name evidence="2" type="ORF">EZS28_038053</name>
</gene>
<feature type="compositionally biased region" description="Polar residues" evidence="1">
    <location>
        <begin position="29"/>
        <end position="42"/>
    </location>
</feature>
<feature type="region of interest" description="Disordered" evidence="1">
    <location>
        <begin position="1"/>
        <end position="42"/>
    </location>
</feature>
<organism evidence="2 3">
    <name type="scientific">Streblomastix strix</name>
    <dbReference type="NCBI Taxonomy" id="222440"/>
    <lineage>
        <taxon>Eukaryota</taxon>
        <taxon>Metamonada</taxon>
        <taxon>Preaxostyla</taxon>
        <taxon>Oxymonadida</taxon>
        <taxon>Streblomastigidae</taxon>
        <taxon>Streblomastix</taxon>
    </lineage>
</organism>
<comment type="caution">
    <text evidence="2">The sequence shown here is derived from an EMBL/GenBank/DDBJ whole genome shotgun (WGS) entry which is preliminary data.</text>
</comment>
<evidence type="ECO:0000256" key="1">
    <source>
        <dbReference type="SAM" id="MobiDB-lite"/>
    </source>
</evidence>
<evidence type="ECO:0000313" key="2">
    <source>
        <dbReference type="EMBL" id="KAA6366422.1"/>
    </source>
</evidence>
<dbReference type="OrthoDB" id="2865258at2759"/>
<evidence type="ECO:0000313" key="3">
    <source>
        <dbReference type="Proteomes" id="UP000324800"/>
    </source>
</evidence>
<proteinExistence type="predicted"/>
<dbReference type="EMBL" id="SNRW01019395">
    <property type="protein sequence ID" value="KAA6366422.1"/>
    <property type="molecule type" value="Genomic_DNA"/>
</dbReference>
<name>A0A5J4U951_9EUKA</name>
<dbReference type="AlphaFoldDB" id="A0A5J4U951"/>